<reference evidence="1 2" key="2">
    <citation type="journal article" date="2008" name="BMC Genomics">
        <title>Comparative genomics-based investigation of resequencing targets in Vibrio fischeri: focus on point miscalls and artefactual expansions.</title>
        <authorList>
            <person name="Mandel M.J."/>
            <person name="Stabb E.V."/>
            <person name="Ruby E.G."/>
        </authorList>
    </citation>
    <scope>NUCLEOTIDE SEQUENCE [LARGE SCALE GENOMIC DNA]</scope>
    <source>
        <strain evidence="2">ATCC 700601 / ES114</strain>
    </source>
</reference>
<dbReference type="PATRIC" id="fig|312309.11.peg.2064"/>
<name>Q5E369_ALIF1</name>
<dbReference type="STRING" id="312309.VF_2032"/>
<dbReference type="HOGENOM" id="CLU_2157318_0_0_6"/>
<accession>Q5E369</accession>
<dbReference type="GeneID" id="54164733"/>
<protein>
    <submittedName>
        <fullName evidence="1">Uncharacterized protein</fullName>
    </submittedName>
</protein>
<gene>
    <name evidence="1" type="ordered locus">VF_2032</name>
</gene>
<evidence type="ECO:0000313" key="1">
    <source>
        <dbReference type="EMBL" id="AAW86527.1"/>
    </source>
</evidence>
<evidence type="ECO:0000313" key="2">
    <source>
        <dbReference type="Proteomes" id="UP000000537"/>
    </source>
</evidence>
<dbReference type="RefSeq" id="WP_011262496.1">
    <property type="nucleotide sequence ID" value="NC_006840.2"/>
</dbReference>
<proteinExistence type="predicted"/>
<sequence>MHLNLEMLQEKLLKLASEANLELKLEVEEYELEPVQDDVHDELKSQYPDAAIAMGFHDEYLHRFFVLDYIENKTFRFIEVSRSYIFISRAIEADDGEWDLDEREKLKGEYW</sequence>
<dbReference type="KEGG" id="vfi:VF_2032"/>
<keyword evidence="2" id="KW-1185">Reference proteome</keyword>
<dbReference type="Proteomes" id="UP000000537">
    <property type="component" value="Chromosome I"/>
</dbReference>
<reference evidence="1 2" key="1">
    <citation type="journal article" date="2005" name="Proc. Natl. Acad. Sci. U.S.A.">
        <title>Complete genome sequence of Vibrio fischeri: a symbiotic bacterium with pathogenic congeners.</title>
        <authorList>
            <person name="Ruby E.G."/>
            <person name="Urbanowski M."/>
            <person name="Campbell J."/>
            <person name="Dunn A."/>
            <person name="Faini M."/>
            <person name="Gunsalus R."/>
            <person name="Lostroh P."/>
            <person name="Lupp C."/>
            <person name="McCann J."/>
            <person name="Millikan D."/>
            <person name="Schaefer A."/>
            <person name="Stabb E."/>
            <person name="Stevens A."/>
            <person name="Visick K."/>
            <person name="Whistler C."/>
            <person name="Greenberg E.P."/>
        </authorList>
    </citation>
    <scope>NUCLEOTIDE SEQUENCE [LARGE SCALE GENOMIC DNA]</scope>
    <source>
        <strain evidence="2">ATCC 700601 / ES114</strain>
    </source>
</reference>
<dbReference type="EnsemblBacteria" id="AAW86527">
    <property type="protein sequence ID" value="AAW86527"/>
    <property type="gene ID" value="VF_2032"/>
</dbReference>
<dbReference type="AlphaFoldDB" id="Q5E369"/>
<organism evidence="1 2">
    <name type="scientific">Aliivibrio fischeri (strain ATCC 700601 / ES114)</name>
    <name type="common">Vibrio fischeri</name>
    <dbReference type="NCBI Taxonomy" id="312309"/>
    <lineage>
        <taxon>Bacteria</taxon>
        <taxon>Pseudomonadati</taxon>
        <taxon>Pseudomonadota</taxon>
        <taxon>Gammaproteobacteria</taxon>
        <taxon>Vibrionales</taxon>
        <taxon>Vibrionaceae</taxon>
        <taxon>Aliivibrio</taxon>
    </lineage>
</organism>
<dbReference type="EMBL" id="CP000020">
    <property type="protein sequence ID" value="AAW86527.1"/>
    <property type="molecule type" value="Genomic_DNA"/>
</dbReference>